<accession>A0A3N0X9Z3</accession>
<evidence type="ECO:0000313" key="2">
    <source>
        <dbReference type="Proteomes" id="UP000267623"/>
    </source>
</evidence>
<reference evidence="2" key="2">
    <citation type="submission" date="2018-11" db="EMBL/GenBank/DDBJ databases">
        <title>Proposal to divide the Flavobacteriaceae and reorganize its genera based on Amino Acid Identity values calculated from whole genome sequences.</title>
        <authorList>
            <person name="Nicholson A.C."/>
            <person name="Gulvik C.A."/>
            <person name="Whitney A.M."/>
            <person name="Humrighouse B.W."/>
            <person name="Bell M."/>
            <person name="Holmes B."/>
            <person name="Steigerwalt A."/>
            <person name="Villarma A."/>
            <person name="Sheth M."/>
            <person name="Batra D."/>
            <person name="Pryor J."/>
            <person name="Bernardet J.-F."/>
            <person name="Hugo C."/>
            <person name="Kampfer P."/>
            <person name="Newman J."/>
            <person name="Mcquiston J."/>
        </authorList>
    </citation>
    <scope>NUCLEOTIDE SEQUENCE [LARGE SCALE GENOMIC DNA]</scope>
    <source>
        <strain evidence="2">DSM 22165</strain>
    </source>
</reference>
<reference evidence="2" key="1">
    <citation type="submission" date="2018-11" db="EMBL/GenBank/DDBJ databases">
        <title>Proposal to divide the Flavobacteriaceae and reorganize its genera based on Amino Acid Identity values calculated from whole genome sequences.</title>
        <authorList>
            <person name="Nicholson A.C."/>
            <person name="Gulvik C.A."/>
            <person name="Whitney A.M."/>
            <person name="Humrighouse B.W."/>
            <person name="Bell M."/>
            <person name="Holmes B."/>
            <person name="Steigerwalt A."/>
            <person name="Villarma A."/>
            <person name="Sheth M."/>
            <person name="Batra D."/>
            <person name="Pryor J."/>
            <person name="Bernardet J.-F."/>
            <person name="Hugo C."/>
            <person name="Kampfer P."/>
            <person name="Newman J."/>
            <person name="Mcquiston J.R."/>
        </authorList>
    </citation>
    <scope>NUCLEOTIDE SEQUENCE [LARGE SCALE GENOMIC DNA]</scope>
    <source>
        <strain evidence="2">DSM 22165</strain>
    </source>
</reference>
<gene>
    <name evidence="1" type="ORF">EGH73_05385</name>
</gene>
<evidence type="ECO:0000313" key="1">
    <source>
        <dbReference type="EMBL" id="ROI14172.1"/>
    </source>
</evidence>
<dbReference type="Proteomes" id="UP000267623">
    <property type="component" value="Unassembled WGS sequence"/>
</dbReference>
<organism evidence="1 2">
    <name type="scientific">Epilithonimonas hominis</name>
    <dbReference type="NCBI Taxonomy" id="420404"/>
    <lineage>
        <taxon>Bacteria</taxon>
        <taxon>Pseudomonadati</taxon>
        <taxon>Bacteroidota</taxon>
        <taxon>Flavobacteriia</taxon>
        <taxon>Flavobacteriales</taxon>
        <taxon>Weeksellaceae</taxon>
        <taxon>Chryseobacterium group</taxon>
        <taxon>Epilithonimonas</taxon>
    </lineage>
</organism>
<proteinExistence type="predicted"/>
<name>A0A3N0X9Z3_9FLAO</name>
<dbReference type="AlphaFoldDB" id="A0A3N0X9Z3"/>
<protein>
    <submittedName>
        <fullName evidence="1">Uncharacterized protein</fullName>
    </submittedName>
</protein>
<sequence length="132" mass="15128">MISFFIYSCSAYDKASQYNTFSNEDGFVKYQNDTLGIDMLLYGDFKFANNQEEYNTLSLKDKYPSRKRIIYGLTTDPAYYFNISLVKNGKASKLDTIKDLSCVNGLKSRLAVSKKAPKSDIKFLLDNFKCIK</sequence>
<dbReference type="EMBL" id="RJTU01000034">
    <property type="protein sequence ID" value="ROI14172.1"/>
    <property type="molecule type" value="Genomic_DNA"/>
</dbReference>
<comment type="caution">
    <text evidence="1">The sequence shown here is derived from an EMBL/GenBank/DDBJ whole genome shotgun (WGS) entry which is preliminary data.</text>
</comment>